<feature type="compositionally biased region" description="Low complexity" evidence="2">
    <location>
        <begin position="58"/>
        <end position="71"/>
    </location>
</feature>
<evidence type="ECO:0000259" key="4">
    <source>
        <dbReference type="PROSITE" id="PS50072"/>
    </source>
</evidence>
<keyword evidence="6" id="KW-1185">Reference proteome</keyword>
<evidence type="ECO:0000256" key="1">
    <source>
        <dbReference type="ARBA" id="ARBA00002388"/>
    </source>
</evidence>
<feature type="compositionally biased region" description="Polar residues" evidence="2">
    <location>
        <begin position="9"/>
        <end position="21"/>
    </location>
</feature>
<dbReference type="InterPro" id="IPR044666">
    <property type="entry name" value="Cyclophilin_A-like"/>
</dbReference>
<protein>
    <recommendedName>
        <fullName evidence="4">PPIase cyclophilin-type domain-containing protein</fullName>
    </recommendedName>
</protein>
<dbReference type="GO" id="GO:0003755">
    <property type="term" value="F:peptidyl-prolyl cis-trans isomerase activity"/>
    <property type="evidence" value="ECO:0007669"/>
    <property type="project" value="InterPro"/>
</dbReference>
<comment type="function">
    <text evidence="1">PPIases accelerate the folding of proteins. It catalyzes the cis-trans isomerization of proline imidic peptide bonds in oligopeptides.</text>
</comment>
<evidence type="ECO:0000256" key="3">
    <source>
        <dbReference type="SAM" id="Phobius"/>
    </source>
</evidence>
<keyword evidence="3" id="KW-1133">Transmembrane helix</keyword>
<organism evidence="5 6">
    <name type="scientific">Catellatospora methionotrophica</name>
    <dbReference type="NCBI Taxonomy" id="121620"/>
    <lineage>
        <taxon>Bacteria</taxon>
        <taxon>Bacillati</taxon>
        <taxon>Actinomycetota</taxon>
        <taxon>Actinomycetes</taxon>
        <taxon>Micromonosporales</taxon>
        <taxon>Micromonosporaceae</taxon>
        <taxon>Catellatospora</taxon>
    </lineage>
</organism>
<evidence type="ECO:0000313" key="5">
    <source>
        <dbReference type="EMBL" id="GIG17425.1"/>
    </source>
</evidence>
<dbReference type="EMBL" id="BONJ01000031">
    <property type="protein sequence ID" value="GIG17425.1"/>
    <property type="molecule type" value="Genomic_DNA"/>
</dbReference>
<sequence length="274" mass="27799">MATPPWTPDASSHQAPTAQRRGTSGWLIAGVVTAIVVVLICAVVAAVVLVLRLRDGADPGTGLTPDTGGRPAATSAPAAGGCQWLPTDEASNPNIKNVGTPPRTVPTSGVQQLTMTTAQGVITVQVDTAKAPCAAASITYLASRKFFDNTRCHRLTTEGISVLQCGDPSSTGTGGPAYRFAEENLPTGSTPYPVGTLAMAKTQEPASTGSQFFIVYGPTPIDPLYTVLGKVTAGMDVVQAIGKAGAVDEAGNPATDGAPKSPVTITTLTVTPAS</sequence>
<gene>
    <name evidence="5" type="ORF">Cme02nite_57570</name>
</gene>
<dbReference type="RefSeq" id="WP_239086857.1">
    <property type="nucleotide sequence ID" value="NZ_BAAATT010000037.1"/>
</dbReference>
<dbReference type="Pfam" id="PF00160">
    <property type="entry name" value="Pro_isomerase"/>
    <property type="match status" value="1"/>
</dbReference>
<reference evidence="5" key="1">
    <citation type="submission" date="2021-01" db="EMBL/GenBank/DDBJ databases">
        <title>Whole genome shotgun sequence of Catellatospora methionotrophica NBRC 14553.</title>
        <authorList>
            <person name="Komaki H."/>
            <person name="Tamura T."/>
        </authorList>
    </citation>
    <scope>NUCLEOTIDE SEQUENCE</scope>
    <source>
        <strain evidence="5">NBRC 14553</strain>
    </source>
</reference>
<feature type="domain" description="PPIase cyclophilin-type" evidence="4">
    <location>
        <begin position="120"/>
        <end position="270"/>
    </location>
</feature>
<accession>A0A8J3LMR6</accession>
<name>A0A8J3LMR6_9ACTN</name>
<evidence type="ECO:0000256" key="2">
    <source>
        <dbReference type="SAM" id="MobiDB-lite"/>
    </source>
</evidence>
<dbReference type="InterPro" id="IPR002130">
    <property type="entry name" value="Cyclophilin-type_PPIase_dom"/>
</dbReference>
<dbReference type="InterPro" id="IPR029000">
    <property type="entry name" value="Cyclophilin-like_dom_sf"/>
</dbReference>
<proteinExistence type="predicted"/>
<feature type="region of interest" description="Disordered" evidence="2">
    <location>
        <begin position="58"/>
        <end position="108"/>
    </location>
</feature>
<dbReference type="PANTHER" id="PTHR45625">
    <property type="entry name" value="PEPTIDYL-PROLYL CIS-TRANS ISOMERASE-RELATED"/>
    <property type="match status" value="1"/>
</dbReference>
<feature type="transmembrane region" description="Helical" evidence="3">
    <location>
        <begin position="26"/>
        <end position="51"/>
    </location>
</feature>
<evidence type="ECO:0000313" key="6">
    <source>
        <dbReference type="Proteomes" id="UP000660339"/>
    </source>
</evidence>
<keyword evidence="3" id="KW-0812">Transmembrane</keyword>
<feature type="region of interest" description="Disordered" evidence="2">
    <location>
        <begin position="1"/>
        <end position="21"/>
    </location>
</feature>
<dbReference type="SUPFAM" id="SSF50891">
    <property type="entry name" value="Cyclophilin-like"/>
    <property type="match status" value="1"/>
</dbReference>
<dbReference type="Proteomes" id="UP000660339">
    <property type="component" value="Unassembled WGS sequence"/>
</dbReference>
<dbReference type="PANTHER" id="PTHR45625:SF3">
    <property type="entry name" value="PEPTIDYL-PROLYL CIS-TRANS ISOMERASE B-RELATED"/>
    <property type="match status" value="1"/>
</dbReference>
<comment type="caution">
    <text evidence="5">The sequence shown here is derived from an EMBL/GenBank/DDBJ whole genome shotgun (WGS) entry which is preliminary data.</text>
</comment>
<dbReference type="PROSITE" id="PS50072">
    <property type="entry name" value="CSA_PPIASE_2"/>
    <property type="match status" value="1"/>
</dbReference>
<dbReference type="AlphaFoldDB" id="A0A8J3LMR6"/>
<dbReference type="CDD" id="cd00317">
    <property type="entry name" value="cyclophilin"/>
    <property type="match status" value="1"/>
</dbReference>
<dbReference type="Gene3D" id="2.40.100.10">
    <property type="entry name" value="Cyclophilin-like"/>
    <property type="match status" value="1"/>
</dbReference>
<keyword evidence="3" id="KW-0472">Membrane</keyword>